<evidence type="ECO:0000313" key="2">
    <source>
        <dbReference type="EMBL" id="ROV90427.1"/>
    </source>
</evidence>
<name>A0A423VHD6_CYTCH</name>
<reference evidence="2 3" key="1">
    <citation type="submission" date="2015-09" db="EMBL/GenBank/DDBJ databases">
        <title>Host preference determinants of Valsa canker pathogens revealed by comparative genomics.</title>
        <authorList>
            <person name="Yin Z."/>
            <person name="Huang L."/>
        </authorList>
    </citation>
    <scope>NUCLEOTIDE SEQUENCE [LARGE SCALE GENOMIC DNA]</scope>
    <source>
        <strain evidence="2 3">YSFL</strain>
    </source>
</reference>
<proteinExistence type="predicted"/>
<comment type="caution">
    <text evidence="2">The sequence shown here is derived from an EMBL/GenBank/DDBJ whole genome shotgun (WGS) entry which is preliminary data.</text>
</comment>
<dbReference type="Proteomes" id="UP000284375">
    <property type="component" value="Unassembled WGS sequence"/>
</dbReference>
<dbReference type="EMBL" id="LJZO01000050">
    <property type="protein sequence ID" value="ROV90427.1"/>
    <property type="molecule type" value="Genomic_DNA"/>
</dbReference>
<dbReference type="PANTHER" id="PTHR42085:SF8">
    <property type="entry name" value="F-BOX DOMAIN-CONTAINING PROTEIN"/>
    <property type="match status" value="1"/>
</dbReference>
<dbReference type="STRING" id="252740.A0A423VHD6"/>
<sequence>MSRYPKRKLPATSYAVEAVVDEVEIEDDDDDWHPTKKAKTTSKAKGARGRLKKKKDTAFDFMDLPGELRNKIYEYLVCQPGGSVYIGEEWSSTLCRKRVIFSQDGDMRSRTYQSYRKETSNNFAILRTCKKVSREAAGIMYGQTFRFSQVDALQSFLLGRSPTTMGLMRRIDIAAYINNYTWKFLPLIFALLRPATGLEYLRVQAITGFRNNVFESQLHWATGNSHMTVADWDALVARQIAREAYSHMYPYLQTVIREKGAEETMKILHIFGDLFERGPHRYAGDPAITHGSYMITAPNNAVLQAPESPARAAAMRAAVGAEIARLVASDRV</sequence>
<organism evidence="2 3">
    <name type="scientific">Cytospora chrysosperma</name>
    <name type="common">Cytospora canker fungus</name>
    <name type="synonym">Sphaeria chrysosperma</name>
    <dbReference type="NCBI Taxonomy" id="252740"/>
    <lineage>
        <taxon>Eukaryota</taxon>
        <taxon>Fungi</taxon>
        <taxon>Dikarya</taxon>
        <taxon>Ascomycota</taxon>
        <taxon>Pezizomycotina</taxon>
        <taxon>Sordariomycetes</taxon>
        <taxon>Sordariomycetidae</taxon>
        <taxon>Diaporthales</taxon>
        <taxon>Cytosporaceae</taxon>
        <taxon>Cytospora</taxon>
    </lineage>
</organism>
<dbReference type="OrthoDB" id="62952at2759"/>
<feature type="compositionally biased region" description="Basic residues" evidence="1">
    <location>
        <begin position="35"/>
        <end position="49"/>
    </location>
</feature>
<dbReference type="InterPro" id="IPR038883">
    <property type="entry name" value="AN11006-like"/>
</dbReference>
<evidence type="ECO:0000256" key="1">
    <source>
        <dbReference type="SAM" id="MobiDB-lite"/>
    </source>
</evidence>
<keyword evidence="3" id="KW-1185">Reference proteome</keyword>
<gene>
    <name evidence="2" type="ORF">VSDG_08469</name>
</gene>
<dbReference type="PANTHER" id="PTHR42085">
    <property type="entry name" value="F-BOX DOMAIN-CONTAINING PROTEIN"/>
    <property type="match status" value="1"/>
</dbReference>
<accession>A0A423VHD6</accession>
<feature type="region of interest" description="Disordered" evidence="1">
    <location>
        <begin position="28"/>
        <end position="49"/>
    </location>
</feature>
<dbReference type="AlphaFoldDB" id="A0A423VHD6"/>
<evidence type="ECO:0000313" key="3">
    <source>
        <dbReference type="Proteomes" id="UP000284375"/>
    </source>
</evidence>
<protein>
    <submittedName>
        <fullName evidence="2">Uncharacterized protein</fullName>
    </submittedName>
</protein>